<organism evidence="2 3">
    <name type="scientific">Protopolystoma xenopodis</name>
    <dbReference type="NCBI Taxonomy" id="117903"/>
    <lineage>
        <taxon>Eukaryota</taxon>
        <taxon>Metazoa</taxon>
        <taxon>Spiralia</taxon>
        <taxon>Lophotrochozoa</taxon>
        <taxon>Platyhelminthes</taxon>
        <taxon>Monogenea</taxon>
        <taxon>Polyopisthocotylea</taxon>
        <taxon>Polystomatidea</taxon>
        <taxon>Polystomatidae</taxon>
        <taxon>Protopolystoma</taxon>
    </lineage>
</organism>
<dbReference type="Gene3D" id="3.30.420.40">
    <property type="match status" value="2"/>
</dbReference>
<dbReference type="InterPro" id="IPR043129">
    <property type="entry name" value="ATPase_NBD"/>
</dbReference>
<name>A0A448XBC5_9PLAT</name>
<evidence type="ECO:0000313" key="2">
    <source>
        <dbReference type="EMBL" id="VEL32750.1"/>
    </source>
</evidence>
<proteinExistence type="predicted"/>
<comment type="caution">
    <text evidence="2">The sequence shown here is derived from an EMBL/GenBank/DDBJ whole genome shotgun (WGS) entry which is preliminary data.</text>
</comment>
<dbReference type="AlphaFoldDB" id="A0A448XBC5"/>
<accession>A0A448XBC5</accession>
<evidence type="ECO:0000256" key="1">
    <source>
        <dbReference type="ARBA" id="ARBA00003520"/>
    </source>
</evidence>
<dbReference type="SUPFAM" id="SSF53067">
    <property type="entry name" value="Actin-like ATPase domain"/>
    <property type="match status" value="1"/>
</dbReference>
<evidence type="ECO:0000313" key="3">
    <source>
        <dbReference type="Proteomes" id="UP000784294"/>
    </source>
</evidence>
<reference evidence="2" key="1">
    <citation type="submission" date="2018-11" db="EMBL/GenBank/DDBJ databases">
        <authorList>
            <consortium name="Pathogen Informatics"/>
        </authorList>
    </citation>
    <scope>NUCLEOTIDE SEQUENCE</scope>
</reference>
<dbReference type="PANTHER" id="PTHR11937">
    <property type="entry name" value="ACTIN"/>
    <property type="match status" value="1"/>
</dbReference>
<dbReference type="InterPro" id="IPR004000">
    <property type="entry name" value="Actin"/>
</dbReference>
<dbReference type="EMBL" id="CAAALY010244594">
    <property type="protein sequence ID" value="VEL32750.1"/>
    <property type="molecule type" value="Genomic_DNA"/>
</dbReference>
<comment type="function">
    <text evidence="1">Actins are highly conserved proteins that are involved in various types of cell motility and are ubiquitously expressed in all eukaryotic cells.</text>
</comment>
<sequence>MHNMNELLFETYNVRKVSYYVDSAASYFYNSRNFFDCDSNSILVSLGYRACHMIAMKPNPFLFSGRTSAIRPIFSASRRLNLGGFHITCFLQQLLQLKYGCHLENITLGLAEHLLHNCCRVASSYQDEINFMSSSFNSSNPRHVLVRLPFVKF</sequence>
<gene>
    <name evidence="2" type="ORF">PXEA_LOCUS26190</name>
</gene>
<dbReference type="Gene3D" id="3.90.640.10">
    <property type="entry name" value="Actin, Chain A, domain 4"/>
    <property type="match status" value="1"/>
</dbReference>
<dbReference type="Proteomes" id="UP000784294">
    <property type="component" value="Unassembled WGS sequence"/>
</dbReference>
<protein>
    <submittedName>
        <fullName evidence="2">Uncharacterized protein</fullName>
    </submittedName>
</protein>
<dbReference type="OrthoDB" id="7340501at2759"/>
<keyword evidence="3" id="KW-1185">Reference proteome</keyword>